<evidence type="ECO:0000313" key="2">
    <source>
        <dbReference type="Proteomes" id="UP001732700"/>
    </source>
</evidence>
<reference evidence="1" key="2">
    <citation type="submission" date="2025-09" db="UniProtKB">
        <authorList>
            <consortium name="EnsemblPlants"/>
        </authorList>
    </citation>
    <scope>IDENTIFICATION</scope>
</reference>
<organism evidence="1 2">
    <name type="scientific">Avena sativa</name>
    <name type="common">Oat</name>
    <dbReference type="NCBI Taxonomy" id="4498"/>
    <lineage>
        <taxon>Eukaryota</taxon>
        <taxon>Viridiplantae</taxon>
        <taxon>Streptophyta</taxon>
        <taxon>Embryophyta</taxon>
        <taxon>Tracheophyta</taxon>
        <taxon>Spermatophyta</taxon>
        <taxon>Magnoliopsida</taxon>
        <taxon>Liliopsida</taxon>
        <taxon>Poales</taxon>
        <taxon>Poaceae</taxon>
        <taxon>BOP clade</taxon>
        <taxon>Pooideae</taxon>
        <taxon>Poodae</taxon>
        <taxon>Poeae</taxon>
        <taxon>Poeae Chloroplast Group 1 (Aveneae type)</taxon>
        <taxon>Aveninae</taxon>
        <taxon>Avena</taxon>
    </lineage>
</organism>
<dbReference type="Proteomes" id="UP001732700">
    <property type="component" value="Chromosome 5C"/>
</dbReference>
<reference evidence="1" key="1">
    <citation type="submission" date="2021-05" db="EMBL/GenBank/DDBJ databases">
        <authorList>
            <person name="Scholz U."/>
            <person name="Mascher M."/>
            <person name="Fiebig A."/>
        </authorList>
    </citation>
    <scope>NUCLEOTIDE SEQUENCE [LARGE SCALE GENOMIC DNA]</scope>
</reference>
<keyword evidence="2" id="KW-1185">Reference proteome</keyword>
<evidence type="ECO:0000313" key="1">
    <source>
        <dbReference type="EnsemblPlants" id="AVESA.00010b.r2.5CG0864390.1.CDS"/>
    </source>
</evidence>
<proteinExistence type="predicted"/>
<sequence>MASARTDDDRRLKPNIELVPELTRAEQQREARRERRQRRRARRKAGSIPPPSGESGYEEHVGDTAKKEADSFSEQLPVTIGDQGKSPLGIFVEEKDLVSYRRDWESSWGGNFGLFQDYTCVRAMLFTRRPTPPHAGVKTCLQIFSIRVTEIDDGLEWPLEVYGLVATRDAVDHNRNIIFRRERDACQCLAKQGSLMLTGPSRAVVFTDPVDIEIQLKVKGTTEQEDKDLISKVLVYGRDFGNDNSGAAGHLVRTTCSSQLCSLELTSAPIAGAVEATIISIEVIQGRWPKNLGIRVVSGTAGTDEDFVLLDARDGRFRVDLADGLIRHSRHIVCVEQDGGLKLSVEAYKRNGDFYEGSAVTVLPPKRFSASLGICKLNFCTVRFTVAWSCLANVGDLKAHGI</sequence>
<name>A0ACD5XWQ4_AVESA</name>
<dbReference type="EnsemblPlants" id="AVESA.00010b.r2.5CG0864390.1">
    <property type="protein sequence ID" value="AVESA.00010b.r2.5CG0864390.1.CDS"/>
    <property type="gene ID" value="AVESA.00010b.r2.5CG0864390"/>
</dbReference>
<protein>
    <submittedName>
        <fullName evidence="1">Uncharacterized protein</fullName>
    </submittedName>
</protein>
<accession>A0ACD5XWQ4</accession>